<feature type="domain" description="DNA polymerase III delta N-terminal" evidence="9">
    <location>
        <begin position="19"/>
        <end position="142"/>
    </location>
</feature>
<keyword evidence="6" id="KW-0239">DNA-directed DNA polymerase</keyword>
<evidence type="ECO:0000313" key="12">
    <source>
        <dbReference type="Proteomes" id="UP000244168"/>
    </source>
</evidence>
<reference evidence="11 12" key="1">
    <citation type="submission" date="2018-04" db="EMBL/GenBank/DDBJ databases">
        <title>Genomic Encyclopedia of Archaeal and Bacterial Type Strains, Phase II (KMG-II): from individual species to whole genera.</title>
        <authorList>
            <person name="Goeker M."/>
        </authorList>
    </citation>
    <scope>NUCLEOTIDE SEQUENCE [LARGE SCALE GENOMIC DNA]</scope>
    <source>
        <strain evidence="11 12">DSM 26809</strain>
    </source>
</reference>
<dbReference type="AlphaFoldDB" id="A0A2T5JF42"/>
<dbReference type="SUPFAM" id="SSF48019">
    <property type="entry name" value="post-AAA+ oligomerization domain-like"/>
    <property type="match status" value="1"/>
</dbReference>
<accession>A0A2T5JF42</accession>
<dbReference type="GO" id="GO:0003677">
    <property type="term" value="F:DNA binding"/>
    <property type="evidence" value="ECO:0007669"/>
    <property type="project" value="InterPro"/>
</dbReference>
<keyword evidence="12" id="KW-1185">Reference proteome</keyword>
<dbReference type="Pfam" id="PF06144">
    <property type="entry name" value="DNA_pol3_delta"/>
    <property type="match status" value="1"/>
</dbReference>
<proteinExistence type="inferred from homology"/>
<dbReference type="EMBL" id="QAOQ01000001">
    <property type="protein sequence ID" value="PTR01025.1"/>
    <property type="molecule type" value="Genomic_DNA"/>
</dbReference>
<dbReference type="GO" id="GO:0003887">
    <property type="term" value="F:DNA-directed DNA polymerase activity"/>
    <property type="evidence" value="ECO:0007669"/>
    <property type="project" value="UniProtKB-KW"/>
</dbReference>
<evidence type="ECO:0000256" key="8">
    <source>
        <dbReference type="ARBA" id="ARBA00049244"/>
    </source>
</evidence>
<dbReference type="Pfam" id="PF21694">
    <property type="entry name" value="DNA_pol3_delta_C"/>
    <property type="match status" value="1"/>
</dbReference>
<name>A0A2T5JF42_9SPHI</name>
<evidence type="ECO:0000256" key="4">
    <source>
        <dbReference type="ARBA" id="ARBA00022695"/>
    </source>
</evidence>
<sequence length="338" mass="39147">MTAPELLKDLKSRKFKPLYLLHGDEPYFIDLVSDYIERELLSEAEKGFNQTVLYGKDTDIMTVLNAAKRYPMMADYQVVLVKEAQDLKWGREEDDKKSLNPVLSYLENPLPSTILVFCHKYGKFDKRKKSYKAIEKQGIVFESASLYDSKLPGWIEDYVKEKQYRINTQASNMLAEYLGNDLSKIANELDKLMLNVERGQEITLKHIQDNIGISKEYNVFELQTALAKKDAYKVNQIINYFESNPKSNPIVLVLGNLNNYFTKVLTFHYLKDKSTAAKELGINPYFVKDYEQAARSFNYTKTMDIISALREYDLKSKGLDSNASHGELMKELMFRILH</sequence>
<dbReference type="InterPro" id="IPR010372">
    <property type="entry name" value="DNA_pol3_delta_N"/>
</dbReference>
<dbReference type="Proteomes" id="UP000244168">
    <property type="component" value="Unassembled WGS sequence"/>
</dbReference>
<comment type="catalytic activity">
    <reaction evidence="8">
        <text>DNA(n) + a 2'-deoxyribonucleoside 5'-triphosphate = DNA(n+1) + diphosphate</text>
        <dbReference type="Rhea" id="RHEA:22508"/>
        <dbReference type="Rhea" id="RHEA-COMP:17339"/>
        <dbReference type="Rhea" id="RHEA-COMP:17340"/>
        <dbReference type="ChEBI" id="CHEBI:33019"/>
        <dbReference type="ChEBI" id="CHEBI:61560"/>
        <dbReference type="ChEBI" id="CHEBI:173112"/>
        <dbReference type="EC" id="2.7.7.7"/>
    </reaction>
</comment>
<dbReference type="InterPro" id="IPR048466">
    <property type="entry name" value="DNA_pol3_delta-like_C"/>
</dbReference>
<dbReference type="EC" id="2.7.7.7" evidence="1"/>
<keyword evidence="5" id="KW-0235">DNA replication</keyword>
<evidence type="ECO:0000256" key="5">
    <source>
        <dbReference type="ARBA" id="ARBA00022705"/>
    </source>
</evidence>
<dbReference type="GO" id="GO:0006261">
    <property type="term" value="P:DNA-templated DNA replication"/>
    <property type="evidence" value="ECO:0007669"/>
    <property type="project" value="TreeGrafter"/>
</dbReference>
<protein>
    <recommendedName>
        <fullName evidence="2">DNA polymerase III subunit delta</fullName>
        <ecNumber evidence="1">2.7.7.7</ecNumber>
    </recommendedName>
</protein>
<evidence type="ECO:0000259" key="10">
    <source>
        <dbReference type="Pfam" id="PF21694"/>
    </source>
</evidence>
<evidence type="ECO:0000313" key="11">
    <source>
        <dbReference type="EMBL" id="PTR01025.1"/>
    </source>
</evidence>
<dbReference type="PANTHER" id="PTHR34388:SF1">
    <property type="entry name" value="DNA POLYMERASE III SUBUNIT DELTA"/>
    <property type="match status" value="1"/>
</dbReference>
<dbReference type="Gene3D" id="3.40.50.300">
    <property type="entry name" value="P-loop containing nucleotide triphosphate hydrolases"/>
    <property type="match status" value="1"/>
</dbReference>
<dbReference type="GO" id="GO:0009360">
    <property type="term" value="C:DNA polymerase III complex"/>
    <property type="evidence" value="ECO:0007669"/>
    <property type="project" value="InterPro"/>
</dbReference>
<dbReference type="InterPro" id="IPR027417">
    <property type="entry name" value="P-loop_NTPase"/>
</dbReference>
<dbReference type="SUPFAM" id="SSF52540">
    <property type="entry name" value="P-loop containing nucleoside triphosphate hydrolases"/>
    <property type="match status" value="1"/>
</dbReference>
<feature type="domain" description="DNA polymerase III delta subunit-like C-terminal" evidence="10">
    <location>
        <begin position="216"/>
        <end position="317"/>
    </location>
</feature>
<evidence type="ECO:0000256" key="7">
    <source>
        <dbReference type="ARBA" id="ARBA00034754"/>
    </source>
</evidence>
<keyword evidence="4" id="KW-0548">Nucleotidyltransferase</keyword>
<dbReference type="Gene3D" id="1.10.8.60">
    <property type="match status" value="1"/>
</dbReference>
<keyword evidence="3" id="KW-0808">Transferase</keyword>
<dbReference type="RefSeq" id="WP_107826452.1">
    <property type="nucleotide sequence ID" value="NZ_CP160205.1"/>
</dbReference>
<evidence type="ECO:0000256" key="2">
    <source>
        <dbReference type="ARBA" id="ARBA00017703"/>
    </source>
</evidence>
<comment type="similarity">
    <text evidence="7">Belongs to the DNA polymerase HolA subunit family.</text>
</comment>
<dbReference type="NCBIfam" id="TIGR01128">
    <property type="entry name" value="holA"/>
    <property type="match status" value="1"/>
</dbReference>
<dbReference type="InterPro" id="IPR005790">
    <property type="entry name" value="DNA_polIII_delta"/>
</dbReference>
<comment type="caution">
    <text evidence="11">The sequence shown here is derived from an EMBL/GenBank/DDBJ whole genome shotgun (WGS) entry which is preliminary data.</text>
</comment>
<evidence type="ECO:0000256" key="6">
    <source>
        <dbReference type="ARBA" id="ARBA00022932"/>
    </source>
</evidence>
<evidence type="ECO:0000256" key="1">
    <source>
        <dbReference type="ARBA" id="ARBA00012417"/>
    </source>
</evidence>
<organism evidence="11 12">
    <name type="scientific">Mucilaginibacter yixingensis</name>
    <dbReference type="NCBI Taxonomy" id="1295612"/>
    <lineage>
        <taxon>Bacteria</taxon>
        <taxon>Pseudomonadati</taxon>
        <taxon>Bacteroidota</taxon>
        <taxon>Sphingobacteriia</taxon>
        <taxon>Sphingobacteriales</taxon>
        <taxon>Sphingobacteriaceae</taxon>
        <taxon>Mucilaginibacter</taxon>
    </lineage>
</organism>
<dbReference type="PANTHER" id="PTHR34388">
    <property type="entry name" value="DNA POLYMERASE III SUBUNIT DELTA"/>
    <property type="match status" value="1"/>
</dbReference>
<dbReference type="Gene3D" id="1.20.272.10">
    <property type="match status" value="1"/>
</dbReference>
<evidence type="ECO:0000256" key="3">
    <source>
        <dbReference type="ARBA" id="ARBA00022679"/>
    </source>
</evidence>
<evidence type="ECO:0000259" key="9">
    <source>
        <dbReference type="Pfam" id="PF06144"/>
    </source>
</evidence>
<dbReference type="OrthoDB" id="1172326at2"/>
<gene>
    <name evidence="11" type="ORF">C8P68_101255</name>
</gene>
<dbReference type="InterPro" id="IPR008921">
    <property type="entry name" value="DNA_pol3_clamp-load_cplx_C"/>
</dbReference>